<dbReference type="AlphaFoldDB" id="X1GWY6"/>
<organism evidence="1">
    <name type="scientific">marine sediment metagenome</name>
    <dbReference type="NCBI Taxonomy" id="412755"/>
    <lineage>
        <taxon>unclassified sequences</taxon>
        <taxon>metagenomes</taxon>
        <taxon>ecological metagenomes</taxon>
    </lineage>
</organism>
<sequence>MNSDLIYYSNVDKRFKLFNMKHLTNVLSRIKSDVSNKSRPVGLISVNINIKFYAYEAYELFGGLYANR</sequence>
<gene>
    <name evidence="1" type="ORF">S03H2_29330</name>
</gene>
<accession>X1GWY6</accession>
<reference evidence="1" key="1">
    <citation type="journal article" date="2014" name="Front. Microbiol.">
        <title>High frequency of phylogenetically diverse reductive dehalogenase-homologous genes in deep subseafloor sedimentary metagenomes.</title>
        <authorList>
            <person name="Kawai M."/>
            <person name="Futagami T."/>
            <person name="Toyoda A."/>
            <person name="Takaki Y."/>
            <person name="Nishi S."/>
            <person name="Hori S."/>
            <person name="Arai W."/>
            <person name="Tsubouchi T."/>
            <person name="Morono Y."/>
            <person name="Uchiyama I."/>
            <person name="Ito T."/>
            <person name="Fujiyama A."/>
            <person name="Inagaki F."/>
            <person name="Takami H."/>
        </authorList>
    </citation>
    <scope>NUCLEOTIDE SEQUENCE</scope>
    <source>
        <strain evidence="1">Expedition CK06-06</strain>
    </source>
</reference>
<name>X1GWY6_9ZZZZ</name>
<proteinExistence type="predicted"/>
<protein>
    <submittedName>
        <fullName evidence="1">Uncharacterized protein</fullName>
    </submittedName>
</protein>
<evidence type="ECO:0000313" key="1">
    <source>
        <dbReference type="EMBL" id="GAH61672.1"/>
    </source>
</evidence>
<comment type="caution">
    <text evidence="1">The sequence shown here is derived from an EMBL/GenBank/DDBJ whole genome shotgun (WGS) entry which is preliminary data.</text>
</comment>
<dbReference type="EMBL" id="BARU01017697">
    <property type="protein sequence ID" value="GAH61672.1"/>
    <property type="molecule type" value="Genomic_DNA"/>
</dbReference>